<dbReference type="InterPro" id="IPR011042">
    <property type="entry name" value="6-blade_b-propeller_TolB-like"/>
</dbReference>
<organism evidence="1 2">
    <name type="scientific">Candidatus Desulfobia pelagia</name>
    <dbReference type="NCBI Taxonomy" id="2841692"/>
    <lineage>
        <taxon>Bacteria</taxon>
        <taxon>Pseudomonadati</taxon>
        <taxon>Thermodesulfobacteriota</taxon>
        <taxon>Desulfobulbia</taxon>
        <taxon>Desulfobulbales</taxon>
        <taxon>Desulfobulbaceae</taxon>
        <taxon>Candidatus Desulfobia</taxon>
    </lineage>
</organism>
<protein>
    <recommendedName>
        <fullName evidence="3">6-bladed beta-propeller</fullName>
    </recommendedName>
</protein>
<dbReference type="GO" id="GO:0008270">
    <property type="term" value="F:zinc ion binding"/>
    <property type="evidence" value="ECO:0007669"/>
    <property type="project" value="UniProtKB-KW"/>
</dbReference>
<dbReference type="PANTHER" id="PTHR24104:SF25">
    <property type="entry name" value="PROTEIN LIN-41"/>
    <property type="match status" value="1"/>
</dbReference>
<reference evidence="1 2" key="1">
    <citation type="submission" date="2020-08" db="EMBL/GenBank/DDBJ databases">
        <title>Bridging the membrane lipid divide: bacteria of the FCB group superphylum have the potential to synthesize archaeal ether lipids.</title>
        <authorList>
            <person name="Villanueva L."/>
            <person name="Von Meijenfeldt F.A.B."/>
            <person name="Westbye A.B."/>
            <person name="Yadav S."/>
            <person name="Hopmans E.C."/>
            <person name="Dutilh B.E."/>
            <person name="Sinninghe Damste J.S."/>
        </authorList>
    </citation>
    <scope>NUCLEOTIDE SEQUENCE [LARGE SCALE GENOMIC DNA]</scope>
    <source>
        <strain evidence="1">NIOZ-UU47</strain>
    </source>
</reference>
<evidence type="ECO:0008006" key="3">
    <source>
        <dbReference type="Google" id="ProtNLM"/>
    </source>
</evidence>
<dbReference type="InterPro" id="IPR050952">
    <property type="entry name" value="TRIM-NHL_E3_ligases"/>
</dbReference>
<proteinExistence type="predicted"/>
<name>A0A8J6TFS8_9BACT</name>
<dbReference type="SUPFAM" id="SSF101898">
    <property type="entry name" value="NHL repeat"/>
    <property type="match status" value="1"/>
</dbReference>
<dbReference type="PANTHER" id="PTHR24104">
    <property type="entry name" value="E3 UBIQUITIN-PROTEIN LIGASE NHLRC1-RELATED"/>
    <property type="match status" value="1"/>
</dbReference>
<evidence type="ECO:0000313" key="2">
    <source>
        <dbReference type="Proteomes" id="UP000614424"/>
    </source>
</evidence>
<dbReference type="EMBL" id="JACNJZ010000105">
    <property type="protein sequence ID" value="MBC8317783.1"/>
    <property type="molecule type" value="Genomic_DNA"/>
</dbReference>
<dbReference type="AlphaFoldDB" id="A0A8J6TFS8"/>
<sequence>MKSNEKIIGILAAILMLVIGMGQWNAAFAERKGIDRGIMRVTFLYAIETTGGRGEKLRSPMDIYYDRKAKELYIADAGLGAILVYDNNGMYLDKISVTSKEGVPTMIAVDNDGRIFVGHNNSPRISVMDFRGTPIEVLDLPGVIDGVASSVRPLYLAANSQDGSVYTLKSSGGMVRIDADGLEHEEILIDGGDPDDMPHSIFGFSIDRQGRFLFSDMRPYSIVRFDRSQGSFQRFGSPGILHGQIARPAGTTSDDAGHIFATSTVRNKVLTYDRDGNFIEEFGGIGKGYGRFYMPSKIVSDGKDRLYVLETPLERVQVFKVEFLQEAGG</sequence>
<dbReference type="Gene3D" id="2.120.10.30">
    <property type="entry name" value="TolB, C-terminal domain"/>
    <property type="match status" value="2"/>
</dbReference>
<dbReference type="Proteomes" id="UP000614424">
    <property type="component" value="Unassembled WGS sequence"/>
</dbReference>
<accession>A0A8J6TFS8</accession>
<comment type="caution">
    <text evidence="1">The sequence shown here is derived from an EMBL/GenBank/DDBJ whole genome shotgun (WGS) entry which is preliminary data.</text>
</comment>
<gene>
    <name evidence="1" type="ORF">H8E41_07735</name>
</gene>
<evidence type="ECO:0000313" key="1">
    <source>
        <dbReference type="EMBL" id="MBC8317783.1"/>
    </source>
</evidence>